<evidence type="ECO:0000256" key="2">
    <source>
        <dbReference type="ARBA" id="ARBA00023015"/>
    </source>
</evidence>
<dbReference type="Pfam" id="PF00455">
    <property type="entry name" value="DeoRC"/>
    <property type="match status" value="1"/>
</dbReference>
<dbReference type="Pfam" id="PF08220">
    <property type="entry name" value="HTH_DeoR"/>
    <property type="match status" value="1"/>
</dbReference>
<dbReference type="InterPro" id="IPR036390">
    <property type="entry name" value="WH_DNA-bd_sf"/>
</dbReference>
<gene>
    <name evidence="6" type="ORF">GGQ93_002978</name>
</gene>
<dbReference type="PROSITE" id="PS00894">
    <property type="entry name" value="HTH_DEOR_1"/>
    <property type="match status" value="1"/>
</dbReference>
<dbReference type="SMART" id="SM00420">
    <property type="entry name" value="HTH_DEOR"/>
    <property type="match status" value="1"/>
</dbReference>
<dbReference type="Proteomes" id="UP000527324">
    <property type="component" value="Unassembled WGS sequence"/>
</dbReference>
<dbReference type="InterPro" id="IPR018356">
    <property type="entry name" value="Tscrpt_reg_HTH_DeoR_CS"/>
</dbReference>
<dbReference type="GO" id="GO:0003677">
    <property type="term" value="F:DNA binding"/>
    <property type="evidence" value="ECO:0007669"/>
    <property type="project" value="UniProtKB-KW"/>
</dbReference>
<keyword evidence="1" id="KW-0678">Repressor</keyword>
<dbReference type="PRINTS" id="PR00037">
    <property type="entry name" value="HTHLACR"/>
</dbReference>
<evidence type="ECO:0000256" key="1">
    <source>
        <dbReference type="ARBA" id="ARBA00022491"/>
    </source>
</evidence>
<dbReference type="Gene3D" id="3.40.50.1360">
    <property type="match status" value="1"/>
</dbReference>
<dbReference type="GO" id="GO:0003700">
    <property type="term" value="F:DNA-binding transcription factor activity"/>
    <property type="evidence" value="ECO:0007669"/>
    <property type="project" value="InterPro"/>
</dbReference>
<keyword evidence="7" id="KW-1185">Reference proteome</keyword>
<name>A0A7W9FBL9_9CAUL</name>
<dbReference type="AlphaFoldDB" id="A0A7W9FBL9"/>
<organism evidence="6 7">
    <name type="scientific">Brevundimonas aurantiaca</name>
    <dbReference type="NCBI Taxonomy" id="74316"/>
    <lineage>
        <taxon>Bacteria</taxon>
        <taxon>Pseudomonadati</taxon>
        <taxon>Pseudomonadota</taxon>
        <taxon>Alphaproteobacteria</taxon>
        <taxon>Caulobacterales</taxon>
        <taxon>Caulobacteraceae</taxon>
        <taxon>Brevundimonas</taxon>
    </lineage>
</organism>
<dbReference type="Gene3D" id="1.10.10.10">
    <property type="entry name" value="Winged helix-like DNA-binding domain superfamily/Winged helix DNA-binding domain"/>
    <property type="match status" value="1"/>
</dbReference>
<keyword evidence="3" id="KW-0238">DNA-binding</keyword>
<dbReference type="InterPro" id="IPR001034">
    <property type="entry name" value="DeoR_HTH"/>
</dbReference>
<dbReference type="SUPFAM" id="SSF100950">
    <property type="entry name" value="NagB/RpiA/CoA transferase-like"/>
    <property type="match status" value="1"/>
</dbReference>
<evidence type="ECO:0000256" key="4">
    <source>
        <dbReference type="ARBA" id="ARBA00023163"/>
    </source>
</evidence>
<keyword evidence="4" id="KW-0804">Transcription</keyword>
<protein>
    <submittedName>
        <fullName evidence="6">DeoR family glycerol-3-phosphate regulon repressor</fullName>
    </submittedName>
</protein>
<dbReference type="InterPro" id="IPR037171">
    <property type="entry name" value="NagB/RpiA_transferase-like"/>
</dbReference>
<dbReference type="InterPro" id="IPR050313">
    <property type="entry name" value="Carb_Metab_HTH_regulators"/>
</dbReference>
<accession>A0A7W9FBL9</accession>
<evidence type="ECO:0000256" key="3">
    <source>
        <dbReference type="ARBA" id="ARBA00023125"/>
    </source>
</evidence>
<evidence type="ECO:0000313" key="7">
    <source>
        <dbReference type="Proteomes" id="UP000527324"/>
    </source>
</evidence>
<comment type="caution">
    <text evidence="6">The sequence shown here is derived from an EMBL/GenBank/DDBJ whole genome shotgun (WGS) entry which is preliminary data.</text>
</comment>
<dbReference type="RefSeq" id="WP_183218027.1">
    <property type="nucleotide sequence ID" value="NZ_CAJFZW010000028.1"/>
</dbReference>
<keyword evidence="2" id="KW-0805">Transcription regulation</keyword>
<feature type="domain" description="HTH deoR-type" evidence="5">
    <location>
        <begin position="9"/>
        <end position="64"/>
    </location>
</feature>
<dbReference type="PANTHER" id="PTHR30363">
    <property type="entry name" value="HTH-TYPE TRANSCRIPTIONAL REGULATOR SRLR-RELATED"/>
    <property type="match status" value="1"/>
</dbReference>
<dbReference type="PANTHER" id="PTHR30363:SF4">
    <property type="entry name" value="GLYCEROL-3-PHOSPHATE REGULON REPRESSOR"/>
    <property type="match status" value="1"/>
</dbReference>
<evidence type="ECO:0000313" key="6">
    <source>
        <dbReference type="EMBL" id="MBB5741239.1"/>
    </source>
</evidence>
<dbReference type="PROSITE" id="PS51000">
    <property type="entry name" value="HTH_DEOR_2"/>
    <property type="match status" value="1"/>
</dbReference>
<evidence type="ECO:0000259" key="5">
    <source>
        <dbReference type="PROSITE" id="PS51000"/>
    </source>
</evidence>
<dbReference type="SUPFAM" id="SSF46785">
    <property type="entry name" value="Winged helix' DNA-binding domain"/>
    <property type="match status" value="1"/>
</dbReference>
<sequence>MTQGTALNQSARLEALLSALADQGACSIADLATAFDVSEETIRRDIRRLEQDGAVRKVHGGVRLPDRRAEAPWRQRLNINAEAKKRIAAHAAELVEPGMTLLLDSSTTVFWLARRIASVRDLTVVTNSLETAGELAALSDARIFLAGGAVNPAYRASFDADAAAYANRFVPDLAFFSIVAVDAAHGFLDHEPEEAAYARAVLPNARKAVCLTDASKFGAAGRAQAADWSQVAMIVTDQPPPAAVAAAARDGGVEVRIA</sequence>
<dbReference type="InterPro" id="IPR014036">
    <property type="entry name" value="DeoR-like_C"/>
</dbReference>
<dbReference type="InterPro" id="IPR036388">
    <property type="entry name" value="WH-like_DNA-bd_sf"/>
</dbReference>
<dbReference type="SMART" id="SM01134">
    <property type="entry name" value="DeoRC"/>
    <property type="match status" value="1"/>
</dbReference>
<dbReference type="EMBL" id="JACHOQ010000011">
    <property type="protein sequence ID" value="MBB5741239.1"/>
    <property type="molecule type" value="Genomic_DNA"/>
</dbReference>
<proteinExistence type="predicted"/>
<reference evidence="6 7" key="1">
    <citation type="submission" date="2020-08" db="EMBL/GenBank/DDBJ databases">
        <title>Genomic Encyclopedia of Type Strains, Phase IV (KMG-IV): sequencing the most valuable type-strain genomes for metagenomic binning, comparative biology and taxonomic classification.</title>
        <authorList>
            <person name="Goeker M."/>
        </authorList>
    </citation>
    <scope>NUCLEOTIDE SEQUENCE [LARGE SCALE GENOMIC DNA]</scope>
    <source>
        <strain evidence="6 7">DSM 4731</strain>
    </source>
</reference>